<dbReference type="PROSITE" id="PS50012">
    <property type="entry name" value="RCC1_3"/>
    <property type="match status" value="1"/>
</dbReference>
<evidence type="ECO:0008006" key="6">
    <source>
        <dbReference type="Google" id="ProtNLM"/>
    </source>
</evidence>
<proteinExistence type="predicted"/>
<comment type="caution">
    <text evidence="3">The sequence shown here is derived from an EMBL/GenBank/DDBJ whole genome shotgun (WGS) entry which is preliminary data.</text>
</comment>
<dbReference type="GO" id="GO:0005743">
    <property type="term" value="C:mitochondrial inner membrane"/>
    <property type="evidence" value="ECO:0007669"/>
    <property type="project" value="TreeGrafter"/>
</dbReference>
<dbReference type="GO" id="GO:0005085">
    <property type="term" value="F:guanyl-nucleotide exchange factor activity"/>
    <property type="evidence" value="ECO:0007669"/>
    <property type="project" value="TreeGrafter"/>
</dbReference>
<reference evidence="3" key="1">
    <citation type="submission" date="2020-06" db="EMBL/GenBank/DDBJ databases">
        <title>Draft genome sequences of strains closely related to Aspergillus parafelis and Aspergillus hiratsukae.</title>
        <authorList>
            <person name="Dos Santos R.A.C."/>
            <person name="Rivero-Menendez O."/>
            <person name="Steenwyk J.L."/>
            <person name="Mead M.E."/>
            <person name="Goldman G.H."/>
            <person name="Alastruey-Izquierdo A."/>
            <person name="Rokas A."/>
        </authorList>
    </citation>
    <scope>NUCLEOTIDE SEQUENCE</scope>
    <source>
        <strain evidence="2">CNM-CM5793</strain>
        <strain evidence="3">CNM-CM6106</strain>
    </source>
</reference>
<dbReference type="PANTHER" id="PTHR46337">
    <property type="entry name" value="RCC1-LIKE G EXCHANGING FACTOR-LIKE PROTEIN"/>
    <property type="match status" value="1"/>
</dbReference>
<dbReference type="GO" id="GO:0070131">
    <property type="term" value="P:positive regulation of mitochondrial translation"/>
    <property type="evidence" value="ECO:0007669"/>
    <property type="project" value="TreeGrafter"/>
</dbReference>
<gene>
    <name evidence="2" type="ORF">CNMCM5793_003701</name>
    <name evidence="3" type="ORF">CNMCM6106_009659</name>
</gene>
<dbReference type="SUPFAM" id="SSF50985">
    <property type="entry name" value="RCC1/BLIP-II"/>
    <property type="match status" value="1"/>
</dbReference>
<accession>A0A8H6PL12</accession>
<evidence type="ECO:0000313" key="2">
    <source>
        <dbReference type="EMBL" id="KAF7128792.1"/>
    </source>
</evidence>
<dbReference type="InterPro" id="IPR000408">
    <property type="entry name" value="Reg_chr_condens"/>
</dbReference>
<evidence type="ECO:0000256" key="1">
    <source>
        <dbReference type="PROSITE-ProRule" id="PRU00235"/>
    </source>
</evidence>
<dbReference type="PANTHER" id="PTHR46337:SF1">
    <property type="entry name" value="RCC1-LIKE G EXCHANGING FACTOR-LIKE PROTEIN"/>
    <property type="match status" value="1"/>
</dbReference>
<dbReference type="OrthoDB" id="5370059at2759"/>
<dbReference type="GO" id="GO:0019843">
    <property type="term" value="F:rRNA binding"/>
    <property type="evidence" value="ECO:0007669"/>
    <property type="project" value="TreeGrafter"/>
</dbReference>
<sequence>MHNPALISGAVALVLESDCHTVVSFDSWRLMIAWLTDEETKQDPIHSVTFAAPIVKLTSKFVALDEAGTVHVWGEKKTVQPPDPPDEDEAFQEAWNYFVLFGDPIQRWPSRLPEAPQYSPLSLPLRPIKKLTTGGCYNVGVSRAGQLFIWGYRSGKWPEIADVNQMSAAEFKEAVITTDTGNRLQIVDAAAGRAHVVALAADGSLWSAGYGLKGQLGIGTRQFGLCTGDGNTDIAANDTGEEFAVDWQKMDTVGILGDGQTCGAVFCEGDNTLIVVRNNTA</sequence>
<keyword evidence="4" id="KW-1185">Reference proteome</keyword>
<protein>
    <recommendedName>
        <fullName evidence="6">Alpha-tubulin suppressor protein Aats1</fullName>
    </recommendedName>
</protein>
<name>A0A8H6PL12_9EURO</name>
<evidence type="ECO:0000313" key="5">
    <source>
        <dbReference type="Proteomes" id="UP000662466"/>
    </source>
</evidence>
<dbReference type="InterPro" id="IPR009091">
    <property type="entry name" value="RCC1/BLIP-II"/>
</dbReference>
<dbReference type="Proteomes" id="UP000630445">
    <property type="component" value="Unassembled WGS sequence"/>
</dbReference>
<evidence type="ECO:0000313" key="4">
    <source>
        <dbReference type="Proteomes" id="UP000630445"/>
    </source>
</evidence>
<dbReference type="InterPro" id="IPR053035">
    <property type="entry name" value="Mitochondrial_GEF_domain"/>
</dbReference>
<dbReference type="Proteomes" id="UP000662466">
    <property type="component" value="Unassembled WGS sequence"/>
</dbReference>
<dbReference type="Gene3D" id="2.130.10.30">
    <property type="entry name" value="Regulator of chromosome condensation 1/beta-lactamase-inhibitor protein II"/>
    <property type="match status" value="1"/>
</dbReference>
<organism evidence="3 5">
    <name type="scientific">Aspergillus hiratsukae</name>
    <dbReference type="NCBI Taxonomy" id="1194566"/>
    <lineage>
        <taxon>Eukaryota</taxon>
        <taxon>Fungi</taxon>
        <taxon>Dikarya</taxon>
        <taxon>Ascomycota</taxon>
        <taxon>Pezizomycotina</taxon>
        <taxon>Eurotiomycetes</taxon>
        <taxon>Eurotiomycetidae</taxon>
        <taxon>Eurotiales</taxon>
        <taxon>Aspergillaceae</taxon>
        <taxon>Aspergillus</taxon>
        <taxon>Aspergillus subgen. Fumigati</taxon>
    </lineage>
</organism>
<dbReference type="EMBL" id="JACBAF010002312">
    <property type="protein sequence ID" value="KAF7156392.1"/>
    <property type="molecule type" value="Genomic_DNA"/>
</dbReference>
<dbReference type="EMBL" id="JACBAD010001898">
    <property type="protein sequence ID" value="KAF7128792.1"/>
    <property type="molecule type" value="Genomic_DNA"/>
</dbReference>
<feature type="repeat" description="RCC1" evidence="1">
    <location>
        <begin position="145"/>
        <end position="202"/>
    </location>
</feature>
<dbReference type="AlphaFoldDB" id="A0A8H6PL12"/>
<evidence type="ECO:0000313" key="3">
    <source>
        <dbReference type="EMBL" id="KAF7156392.1"/>
    </source>
</evidence>